<name>A0A0K8S8H6_LYGHE</name>
<protein>
    <submittedName>
        <fullName evidence="2">Uncharacterized protein</fullName>
    </submittedName>
</protein>
<sequence length="116" mass="12593">MCSRFPGCPHDIIVLCAAGQVIVQLQEITCVSTPGTRFTPPSSPTKANLEPTLSRPSAATNVFGEAEVKARRDKLWRNRNKSGHSCPAVTLRSGVRGEDERMAEARKSVKCLNKTA</sequence>
<accession>A0A0K8S8H6</accession>
<dbReference type="EMBL" id="GBRD01016240">
    <property type="protein sequence ID" value="JAG49586.1"/>
    <property type="molecule type" value="Transcribed_RNA"/>
</dbReference>
<proteinExistence type="predicted"/>
<feature type="compositionally biased region" description="Polar residues" evidence="1">
    <location>
        <begin position="35"/>
        <end position="46"/>
    </location>
</feature>
<feature type="region of interest" description="Disordered" evidence="1">
    <location>
        <begin position="35"/>
        <end position="54"/>
    </location>
</feature>
<organism evidence="2">
    <name type="scientific">Lygus hesperus</name>
    <name type="common">Western plant bug</name>
    <dbReference type="NCBI Taxonomy" id="30085"/>
    <lineage>
        <taxon>Eukaryota</taxon>
        <taxon>Metazoa</taxon>
        <taxon>Ecdysozoa</taxon>
        <taxon>Arthropoda</taxon>
        <taxon>Hexapoda</taxon>
        <taxon>Insecta</taxon>
        <taxon>Pterygota</taxon>
        <taxon>Neoptera</taxon>
        <taxon>Paraneoptera</taxon>
        <taxon>Hemiptera</taxon>
        <taxon>Heteroptera</taxon>
        <taxon>Panheteroptera</taxon>
        <taxon>Cimicomorpha</taxon>
        <taxon>Miridae</taxon>
        <taxon>Mirini</taxon>
        <taxon>Lygus</taxon>
    </lineage>
</organism>
<evidence type="ECO:0000313" key="2">
    <source>
        <dbReference type="EMBL" id="JAG49586.1"/>
    </source>
</evidence>
<dbReference type="AlphaFoldDB" id="A0A0K8S8H6"/>
<evidence type="ECO:0000256" key="1">
    <source>
        <dbReference type="SAM" id="MobiDB-lite"/>
    </source>
</evidence>
<reference evidence="2" key="1">
    <citation type="submission" date="2014-09" db="EMBL/GenBank/DDBJ databases">
        <authorList>
            <person name="Magalhaes I.L.F."/>
            <person name="Oliveira U."/>
            <person name="Santos F.R."/>
            <person name="Vidigal T.H.D.A."/>
            <person name="Brescovit A.D."/>
            <person name="Santos A.J."/>
        </authorList>
    </citation>
    <scope>NUCLEOTIDE SEQUENCE</scope>
</reference>